<name>A0A2T2WL95_9FIRM</name>
<dbReference type="AlphaFoldDB" id="A0A2T2WL95"/>
<dbReference type="EMBL" id="PXYT01000100">
    <property type="protein sequence ID" value="PSR23002.1"/>
    <property type="molecule type" value="Genomic_DNA"/>
</dbReference>
<organism evidence="1 2">
    <name type="scientific">Sulfobacillus benefaciens</name>
    <dbReference type="NCBI Taxonomy" id="453960"/>
    <lineage>
        <taxon>Bacteria</taxon>
        <taxon>Bacillati</taxon>
        <taxon>Bacillota</taxon>
        <taxon>Clostridia</taxon>
        <taxon>Eubacteriales</taxon>
        <taxon>Clostridiales Family XVII. Incertae Sedis</taxon>
        <taxon>Sulfobacillus</taxon>
    </lineage>
</organism>
<evidence type="ECO:0000313" key="2">
    <source>
        <dbReference type="Proteomes" id="UP000242699"/>
    </source>
</evidence>
<reference evidence="1 2" key="1">
    <citation type="journal article" date="2014" name="BMC Genomics">
        <title>Comparison of environmental and isolate Sulfobacillus genomes reveals diverse carbon, sulfur, nitrogen, and hydrogen metabolisms.</title>
        <authorList>
            <person name="Justice N.B."/>
            <person name="Norman A."/>
            <person name="Brown C.T."/>
            <person name="Singh A."/>
            <person name="Thomas B.C."/>
            <person name="Banfield J.F."/>
        </authorList>
    </citation>
    <scope>NUCLEOTIDE SEQUENCE [LARGE SCALE GENOMIC DNA]</scope>
    <source>
        <strain evidence="1">AMDSBA1</strain>
    </source>
</reference>
<protein>
    <submittedName>
        <fullName evidence="1">Uncharacterized protein</fullName>
    </submittedName>
</protein>
<accession>A0A2T2WL95</accession>
<sequence>MNVYPTFHYLRDDSVLCAHVHRRRKHLDGQYLCLDCLRVFQRHGHRNEFTELDVGTDEFVLISPQLSK</sequence>
<gene>
    <name evidence="1" type="ORF">C7B43_20405</name>
</gene>
<evidence type="ECO:0000313" key="1">
    <source>
        <dbReference type="EMBL" id="PSR23002.1"/>
    </source>
</evidence>
<proteinExistence type="predicted"/>
<comment type="caution">
    <text evidence="1">The sequence shown here is derived from an EMBL/GenBank/DDBJ whole genome shotgun (WGS) entry which is preliminary data.</text>
</comment>
<dbReference type="Proteomes" id="UP000242699">
    <property type="component" value="Unassembled WGS sequence"/>
</dbReference>